<evidence type="ECO:0000313" key="3">
    <source>
        <dbReference type="EMBL" id="CEO56022.1"/>
    </source>
</evidence>
<feature type="region of interest" description="Disordered" evidence="1">
    <location>
        <begin position="1043"/>
        <end position="1062"/>
    </location>
</feature>
<gene>
    <name evidence="3" type="ORF">BN869_000012080_1</name>
</gene>
<dbReference type="AlphaFoldDB" id="A0A0B7KKR2"/>
<dbReference type="InterPro" id="IPR024983">
    <property type="entry name" value="CHAT_dom"/>
</dbReference>
<reference evidence="3" key="1">
    <citation type="submission" date="2015-01" db="EMBL/GenBank/DDBJ databases">
        <authorList>
            <person name="Durling Mikael"/>
        </authorList>
    </citation>
    <scope>NUCLEOTIDE SEQUENCE</scope>
</reference>
<name>A0A0B7KKR2_BIOOC</name>
<dbReference type="SUPFAM" id="SSF81901">
    <property type="entry name" value="HCP-like"/>
    <property type="match status" value="1"/>
</dbReference>
<accession>A0A0B7KKR2</accession>
<proteinExistence type="predicted"/>
<dbReference type="InterPro" id="IPR011990">
    <property type="entry name" value="TPR-like_helical_dom_sf"/>
</dbReference>
<dbReference type="EMBL" id="CDPU01000060">
    <property type="protein sequence ID" value="CEO56022.1"/>
    <property type="molecule type" value="Genomic_DNA"/>
</dbReference>
<evidence type="ECO:0000259" key="2">
    <source>
        <dbReference type="Pfam" id="PF12770"/>
    </source>
</evidence>
<feature type="domain" description="CHAT" evidence="2">
    <location>
        <begin position="771"/>
        <end position="1080"/>
    </location>
</feature>
<evidence type="ECO:0000256" key="1">
    <source>
        <dbReference type="SAM" id="MobiDB-lite"/>
    </source>
</evidence>
<protein>
    <recommendedName>
        <fullName evidence="2">CHAT domain-containing protein</fullName>
    </recommendedName>
</protein>
<sequence length="1083" mass="121308">MDYFLAGKYKIALEGYGALISDLHPMIYTRSSEVASDIAKLDFDIQQFLTHIECPGDASTRASRFEDLGRTFFARWIAKGAIPDLENSIKNLQAALDLTQLGAPLQTARQAGLSRAMRAKVIASNDKGYTDVYIQSLQDLLQSTGSRDLLPLAEAYGIRWIQFRDAEDLDKYSDLLQEVLDLPSSRDDLRRRPLMLLGQSYVMKHEVTGDLGHLDACFELYQEALDIPANTFAATIGRALVLEGLGEAFRTRYFRLGDPKDAELSLRWCEEAVNTIPVESSPIVQFSLKSSLAFCYAVRFGLLQSIVDIDISIRIMVDALRILPENEPLHSSGNLGLAQLFQARYVQREDIGDLDQIVSLSKKAAGNGPHNRKSEIQLLHIFAQALNSRYRQLGHSEDIDESIENISKALSLTQDQDETFQPELLETLANSYEFKYKRLLSRGDLEMAISYRKQIITLLPIGHSELPNVYSAIGSLYDDKSEITKTEEDYEMTLQAYQKAVDAALENDPTRILSLQYLGIEYQKRFQRLKIQSDLDAATRTLDKAFRQPQAPIMFRILAGKNLADWLIEVENPSAAYQVATEILSLLSQFTPRSLEISDKQSLLGSVARIPSFAAGLALIAGEEPYTAIQHLESGRGNIVTSLSDLRVDTIKLNLSHPHLAEQFIQLKDELDTRPGLITGFSNPRHHADRQLASIIEEIRELPGFHRFLLPPSEDDLKSAAIYGPIVIINMTLERCDALIIKPHQIISLELPELYYTDVAECAAQEIDQGTLEWLWDTTAHPILENLGYLEPPTGSPWPRVFWIPTGPLISMPIHAAGHHYPGSNKTVLDCVVSVYSSSVRALIQGRMNAARASVSSRPKGEAVLIGVQNLPFASDEIDRLEELCTEMNLQTKRVNPYRSEALASLSQCEIYHFAGHGATHPVSPLRSSLKMNDQPVTVQDLFNMRLHEHAPFLAYLSACSTGRTEDEELLDEGLHLISACQLAGFQNVIGTLQKANDLHCSQVAKMTYTWIKNKKMEDKSVAEGLHHAIRNLRDQWIAKNKNDEGARGDQGSGNDNSNRRRDIIPCEEQPIFWAPFVCFSIY</sequence>
<organism evidence="3">
    <name type="scientific">Bionectria ochroleuca</name>
    <name type="common">Gliocladium roseum</name>
    <dbReference type="NCBI Taxonomy" id="29856"/>
    <lineage>
        <taxon>Eukaryota</taxon>
        <taxon>Fungi</taxon>
        <taxon>Dikarya</taxon>
        <taxon>Ascomycota</taxon>
        <taxon>Pezizomycotina</taxon>
        <taxon>Sordariomycetes</taxon>
        <taxon>Hypocreomycetidae</taxon>
        <taxon>Hypocreales</taxon>
        <taxon>Bionectriaceae</taxon>
        <taxon>Clonostachys</taxon>
    </lineage>
</organism>
<dbReference type="Gene3D" id="1.25.40.10">
    <property type="entry name" value="Tetratricopeptide repeat domain"/>
    <property type="match status" value="2"/>
</dbReference>
<dbReference type="Pfam" id="PF12770">
    <property type="entry name" value="CHAT"/>
    <property type="match status" value="1"/>
</dbReference>